<reference evidence="1 2" key="1">
    <citation type="submission" date="2020-08" db="EMBL/GenBank/DDBJ databases">
        <title>Genome public.</title>
        <authorList>
            <person name="Liu C."/>
            <person name="Sun Q."/>
        </authorList>
    </citation>
    <scope>NUCLEOTIDE SEQUENCE [LARGE SCALE GENOMIC DNA]</scope>
    <source>
        <strain evidence="1 2">NSJ-13</strain>
    </source>
</reference>
<dbReference type="Pfam" id="PF12847">
    <property type="entry name" value="Methyltransf_18"/>
    <property type="match status" value="1"/>
</dbReference>
<dbReference type="InterPro" id="IPR006901">
    <property type="entry name" value="TrmK"/>
</dbReference>
<dbReference type="SUPFAM" id="SSF53335">
    <property type="entry name" value="S-adenosyl-L-methionine-dependent methyltransferases"/>
    <property type="match status" value="1"/>
</dbReference>
<sequence length="237" mass="27264">MELSKRLQAVADLVTPGYTIADVGTDHAYIPIYLVEKGIVQRAVAMDINEGPLDRATEHIKENKLENQIQTRLSNGLQHLQKGEVDTVILAGMGGNLMINILNEDFNKTNSLKECILQPQSEVFKVRTFLLEKGFLFIEENMVLDDGKYYPMMKVIPPEKIEEIKPAFWSEIEIRYGKLLLEEKNPILKQFLERESGIRKDILSKLERVEGIHISERKAELNQELFQIKEGLKYYAM</sequence>
<dbReference type="GO" id="GO:0032259">
    <property type="term" value="P:methylation"/>
    <property type="evidence" value="ECO:0007669"/>
    <property type="project" value="UniProtKB-KW"/>
</dbReference>
<keyword evidence="1" id="KW-0808">Transferase</keyword>
<organism evidence="1 2">
    <name type="scientific">Ruminococcus hominis</name>
    <dbReference type="NCBI Taxonomy" id="2763065"/>
    <lineage>
        <taxon>Bacteria</taxon>
        <taxon>Bacillati</taxon>
        <taxon>Bacillota</taxon>
        <taxon>Clostridia</taxon>
        <taxon>Eubacteriales</taxon>
        <taxon>Oscillospiraceae</taxon>
        <taxon>Ruminococcus</taxon>
    </lineage>
</organism>
<dbReference type="EMBL" id="JACOPE010000001">
    <property type="protein sequence ID" value="MBC5683253.1"/>
    <property type="molecule type" value="Genomic_DNA"/>
</dbReference>
<keyword evidence="1" id="KW-0489">Methyltransferase</keyword>
<dbReference type="Gene3D" id="3.40.50.150">
    <property type="entry name" value="Vaccinia Virus protein VP39"/>
    <property type="match status" value="1"/>
</dbReference>
<comment type="caution">
    <text evidence="1">The sequence shown here is derived from an EMBL/GenBank/DDBJ whole genome shotgun (WGS) entry which is preliminary data.</text>
</comment>
<keyword evidence="2" id="KW-1185">Reference proteome</keyword>
<gene>
    <name evidence="1" type="ORF">H8S40_06680</name>
</gene>
<proteinExistence type="predicted"/>
<dbReference type="Proteomes" id="UP000631576">
    <property type="component" value="Unassembled WGS sequence"/>
</dbReference>
<dbReference type="RefSeq" id="WP_022075108.1">
    <property type="nucleotide sequence ID" value="NZ_JACOPE010000001.1"/>
</dbReference>
<evidence type="ECO:0000313" key="2">
    <source>
        <dbReference type="Proteomes" id="UP000631576"/>
    </source>
</evidence>
<protein>
    <submittedName>
        <fullName evidence="1">SAM-dependent methyltransferase</fullName>
    </submittedName>
</protein>
<dbReference type="GO" id="GO:0008168">
    <property type="term" value="F:methyltransferase activity"/>
    <property type="evidence" value="ECO:0007669"/>
    <property type="project" value="UniProtKB-KW"/>
</dbReference>
<dbReference type="PANTHER" id="PTHR38451">
    <property type="entry name" value="TRNA (ADENINE(22)-N(1))-METHYLTRANSFERASE"/>
    <property type="match status" value="1"/>
</dbReference>
<dbReference type="PANTHER" id="PTHR38451:SF1">
    <property type="entry name" value="TRNA (ADENINE(22)-N(1))-METHYLTRANSFERASE"/>
    <property type="match status" value="1"/>
</dbReference>
<dbReference type="Gene3D" id="1.10.287.1890">
    <property type="match status" value="1"/>
</dbReference>
<dbReference type="InterPro" id="IPR029063">
    <property type="entry name" value="SAM-dependent_MTases_sf"/>
</dbReference>
<dbReference type="PIRSF" id="PIRSF018637">
    <property type="entry name" value="TrmK"/>
    <property type="match status" value="1"/>
</dbReference>
<accession>A0ABR7G856</accession>
<name>A0ABR7G856_9FIRM</name>
<evidence type="ECO:0000313" key="1">
    <source>
        <dbReference type="EMBL" id="MBC5683253.1"/>
    </source>
</evidence>